<feature type="transmembrane region" description="Helical" evidence="1">
    <location>
        <begin position="99"/>
        <end position="115"/>
    </location>
</feature>
<evidence type="ECO:0000313" key="2">
    <source>
        <dbReference type="EMBL" id="SHF36063.1"/>
    </source>
</evidence>
<evidence type="ECO:0000256" key="1">
    <source>
        <dbReference type="SAM" id="Phobius"/>
    </source>
</evidence>
<dbReference type="RefSeq" id="WP_073249877.1">
    <property type="nucleotide sequence ID" value="NZ_FQVG01000060.1"/>
</dbReference>
<protein>
    <submittedName>
        <fullName evidence="2">Sporulation integral membrane protein YlbJ</fullName>
    </submittedName>
</protein>
<keyword evidence="1" id="KW-1133">Transmembrane helix</keyword>
<reference evidence="3" key="1">
    <citation type="submission" date="2016-11" db="EMBL/GenBank/DDBJ databases">
        <authorList>
            <person name="Varghese N."/>
            <person name="Submissions S."/>
        </authorList>
    </citation>
    <scope>NUCLEOTIDE SEQUENCE [LARGE SCALE GENOMIC DNA]</scope>
    <source>
        <strain evidence="3">DSM 10124</strain>
    </source>
</reference>
<name>A0A1M5B0S7_9CLOT</name>
<feature type="transmembrane region" description="Helical" evidence="1">
    <location>
        <begin position="211"/>
        <end position="231"/>
    </location>
</feature>
<dbReference type="AlphaFoldDB" id="A0A1M5B0S7"/>
<dbReference type="Proteomes" id="UP000184423">
    <property type="component" value="Unassembled WGS sequence"/>
</dbReference>
<gene>
    <name evidence="2" type="ORF">SAMN02746091_02342</name>
</gene>
<keyword evidence="1" id="KW-0812">Transmembrane</keyword>
<feature type="transmembrane region" description="Helical" evidence="1">
    <location>
        <begin position="237"/>
        <end position="259"/>
    </location>
</feature>
<feature type="transmembrane region" description="Helical" evidence="1">
    <location>
        <begin position="280"/>
        <end position="298"/>
    </location>
</feature>
<accession>A0A1M5B0S7</accession>
<sequence>MEKIFFILIALSFILLFIKKYNNAGLKLMIFVILILIILNPNVSLNSAKDGLNLFLYTVFPSLFPFFIINDLLMSVGIAENIAIIFNKPINSIFKTSGYGAYAFIISIFSGYPAGAKVVKELIEAKKISPKEGERILTFSSTSGPLFIIGAVGAGMLKSNLLGYILYASHIIASVLNGIICNLFSKREKRDYIYEHKNTILNLNNSIKNSLITMGFISGYIIFFSVIINLLDTISFFNIISVILSKLFNVNSFSLSIFIKSLFEISNGCKLIVSSSISNKLLVISFILSFSGISILYQVKGVLYGCNVSFKKYILSKINHGILSSIVCYFICKITNINTIKFNYQININHLFVYSAISLLILILILNTFYYLCNKKTTD</sequence>
<keyword evidence="3" id="KW-1185">Reference proteome</keyword>
<organism evidence="2 3">
    <name type="scientific">Caloramator proteoclasticus DSM 10124</name>
    <dbReference type="NCBI Taxonomy" id="1121262"/>
    <lineage>
        <taxon>Bacteria</taxon>
        <taxon>Bacillati</taxon>
        <taxon>Bacillota</taxon>
        <taxon>Clostridia</taxon>
        <taxon>Eubacteriales</taxon>
        <taxon>Clostridiaceae</taxon>
        <taxon>Caloramator</taxon>
    </lineage>
</organism>
<feature type="transmembrane region" description="Helical" evidence="1">
    <location>
        <begin position="26"/>
        <end position="43"/>
    </location>
</feature>
<dbReference type="EMBL" id="FQVG01000060">
    <property type="protein sequence ID" value="SHF36063.1"/>
    <property type="molecule type" value="Genomic_DNA"/>
</dbReference>
<feature type="transmembrane region" description="Helical" evidence="1">
    <location>
        <begin position="318"/>
        <end position="339"/>
    </location>
</feature>
<proteinExistence type="predicted"/>
<keyword evidence="1" id="KW-0472">Membrane</keyword>
<feature type="transmembrane region" description="Helical" evidence="1">
    <location>
        <begin position="351"/>
        <end position="372"/>
    </location>
</feature>
<feature type="transmembrane region" description="Helical" evidence="1">
    <location>
        <begin position="161"/>
        <end position="184"/>
    </location>
</feature>
<evidence type="ECO:0000313" key="3">
    <source>
        <dbReference type="Proteomes" id="UP000184423"/>
    </source>
</evidence>
<feature type="transmembrane region" description="Helical" evidence="1">
    <location>
        <begin position="55"/>
        <end position="79"/>
    </location>
</feature>